<dbReference type="OrthoDB" id="2136125at2759"/>
<evidence type="ECO:0000256" key="4">
    <source>
        <dbReference type="ARBA" id="ARBA00021436"/>
    </source>
</evidence>
<evidence type="ECO:0000256" key="1">
    <source>
        <dbReference type="ARBA" id="ARBA00003056"/>
    </source>
</evidence>
<evidence type="ECO:0000256" key="6">
    <source>
        <dbReference type="ARBA" id="ARBA00023242"/>
    </source>
</evidence>
<dbReference type="PANTHER" id="PTHR33588">
    <property type="entry name" value="CILIA- AND FLAGELLA-ASSOCIATED PROTEIN 299"/>
    <property type="match status" value="1"/>
</dbReference>
<protein>
    <recommendedName>
        <fullName evidence="4">Cilia- and flagella-associated protein 299</fullName>
    </recommendedName>
</protein>
<evidence type="ECO:0000256" key="2">
    <source>
        <dbReference type="ARBA" id="ARBA00004123"/>
    </source>
</evidence>
<comment type="function">
    <text evidence="1">May be involved in spermatogenesis.</text>
</comment>
<organism evidence="7 8">
    <name type="scientific">Ceratopteris richardii</name>
    <name type="common">Triangle waterfern</name>
    <dbReference type="NCBI Taxonomy" id="49495"/>
    <lineage>
        <taxon>Eukaryota</taxon>
        <taxon>Viridiplantae</taxon>
        <taxon>Streptophyta</taxon>
        <taxon>Embryophyta</taxon>
        <taxon>Tracheophyta</taxon>
        <taxon>Polypodiopsida</taxon>
        <taxon>Polypodiidae</taxon>
        <taxon>Polypodiales</taxon>
        <taxon>Pteridineae</taxon>
        <taxon>Pteridaceae</taxon>
        <taxon>Parkerioideae</taxon>
        <taxon>Ceratopteris</taxon>
    </lineage>
</organism>
<keyword evidence="5" id="KW-0963">Cytoplasm</keyword>
<reference evidence="7" key="1">
    <citation type="submission" date="2021-08" db="EMBL/GenBank/DDBJ databases">
        <title>WGS assembly of Ceratopteris richardii.</title>
        <authorList>
            <person name="Marchant D.B."/>
            <person name="Chen G."/>
            <person name="Jenkins J."/>
            <person name="Shu S."/>
            <person name="Leebens-Mack J."/>
            <person name="Grimwood J."/>
            <person name="Schmutz J."/>
            <person name="Soltis P."/>
            <person name="Soltis D."/>
            <person name="Chen Z.-H."/>
        </authorList>
    </citation>
    <scope>NUCLEOTIDE SEQUENCE</scope>
    <source>
        <strain evidence="7">Whitten #5841</strain>
        <tissue evidence="7">Leaf</tissue>
    </source>
</reference>
<keyword evidence="8" id="KW-1185">Reference proteome</keyword>
<dbReference type="InterPro" id="IPR027887">
    <property type="entry name" value="DUF4464"/>
</dbReference>
<dbReference type="OMA" id="FNNYQEY"/>
<comment type="subcellular location">
    <subcellularLocation>
        <location evidence="3">Cytoplasm</location>
    </subcellularLocation>
    <subcellularLocation>
        <location evidence="2">Nucleus</location>
    </subcellularLocation>
</comment>
<proteinExistence type="predicted"/>
<name>A0A8T2QJB1_CERRI</name>
<evidence type="ECO:0000313" key="7">
    <source>
        <dbReference type="EMBL" id="KAH7283625.1"/>
    </source>
</evidence>
<dbReference type="PANTHER" id="PTHR33588:SF1">
    <property type="entry name" value="CILIA- AND FLAGELLA-ASSOCIATED PROTEIN 299"/>
    <property type="match status" value="1"/>
</dbReference>
<evidence type="ECO:0000313" key="8">
    <source>
        <dbReference type="Proteomes" id="UP000825935"/>
    </source>
</evidence>
<keyword evidence="6" id="KW-0539">Nucleus</keyword>
<comment type="caution">
    <text evidence="7">The sequence shown here is derived from an EMBL/GenBank/DDBJ whole genome shotgun (WGS) entry which is preliminary data.</text>
</comment>
<sequence>MATSIRRRATVSLPTFAGSYGDTIVRSFDTYEEYLDSQITATDLFYLEDIDLARQLVELGYRSNAEIMTREQFTKQKEALEQSRLQALQKAPKKFFSAGKDLTAFPFLKALADREHAVRHGNIATIIFIRDYNSNKHEISGYIDYGERLKHEDLEPVFERKRRLLPMPYDLSCYNWATLNSYSNSSSNFQVVADSADGLQFKNKKDRKILIVDPNREPGDNSSRTVIETDEYEQVVIYDHSTRRRV</sequence>
<evidence type="ECO:0000256" key="3">
    <source>
        <dbReference type="ARBA" id="ARBA00004496"/>
    </source>
</evidence>
<dbReference type="GO" id="GO:0005634">
    <property type="term" value="C:nucleus"/>
    <property type="evidence" value="ECO:0007669"/>
    <property type="project" value="UniProtKB-SubCell"/>
</dbReference>
<dbReference type="Pfam" id="PF14713">
    <property type="entry name" value="DUF4464"/>
    <property type="match status" value="1"/>
</dbReference>
<accession>A0A8T2QJB1</accession>
<evidence type="ECO:0000256" key="5">
    <source>
        <dbReference type="ARBA" id="ARBA00022490"/>
    </source>
</evidence>
<gene>
    <name evidence="7" type="ORF">KP509_34G016500</name>
</gene>
<dbReference type="EMBL" id="CM035439">
    <property type="protein sequence ID" value="KAH7283625.1"/>
    <property type="molecule type" value="Genomic_DNA"/>
</dbReference>
<dbReference type="GO" id="GO:0005737">
    <property type="term" value="C:cytoplasm"/>
    <property type="evidence" value="ECO:0007669"/>
    <property type="project" value="UniProtKB-SubCell"/>
</dbReference>
<dbReference type="AlphaFoldDB" id="A0A8T2QJB1"/>
<dbReference type="Proteomes" id="UP000825935">
    <property type="component" value="Chromosome 34"/>
</dbReference>